<dbReference type="SMART" id="SM00354">
    <property type="entry name" value="HTH_LACI"/>
    <property type="match status" value="1"/>
</dbReference>
<dbReference type="InterPro" id="IPR000843">
    <property type="entry name" value="HTH_LacI"/>
</dbReference>
<dbReference type="AlphaFoldDB" id="A0A2S3UKF0"/>
<keyword evidence="2" id="KW-0805">Transcription regulation</keyword>
<dbReference type="PANTHER" id="PTHR30146">
    <property type="entry name" value="LACI-RELATED TRANSCRIPTIONAL REPRESSOR"/>
    <property type="match status" value="1"/>
</dbReference>
<evidence type="ECO:0000256" key="3">
    <source>
        <dbReference type="ARBA" id="ARBA00023125"/>
    </source>
</evidence>
<comment type="caution">
    <text evidence="6">The sequence shown here is derived from an EMBL/GenBank/DDBJ whole genome shotgun (WGS) entry which is preliminary data.</text>
</comment>
<evidence type="ECO:0000313" key="7">
    <source>
        <dbReference type="Proteomes" id="UP000236959"/>
    </source>
</evidence>
<feature type="domain" description="HTH lacI-type" evidence="5">
    <location>
        <begin position="12"/>
        <end position="67"/>
    </location>
</feature>
<dbReference type="PROSITE" id="PS50932">
    <property type="entry name" value="HTH_LACI_2"/>
    <property type="match status" value="1"/>
</dbReference>
<dbReference type="InterPro" id="IPR046335">
    <property type="entry name" value="LacI/GalR-like_sensor"/>
</dbReference>
<keyword evidence="1" id="KW-0678">Repressor</keyword>
<evidence type="ECO:0000313" key="6">
    <source>
        <dbReference type="EMBL" id="POF27969.1"/>
    </source>
</evidence>
<dbReference type="Gene3D" id="3.40.50.2300">
    <property type="match status" value="2"/>
</dbReference>
<evidence type="ECO:0000256" key="2">
    <source>
        <dbReference type="ARBA" id="ARBA00023015"/>
    </source>
</evidence>
<dbReference type="CDD" id="cd01392">
    <property type="entry name" value="HTH_LacI"/>
    <property type="match status" value="1"/>
</dbReference>
<dbReference type="EMBL" id="PPCN01000019">
    <property type="protein sequence ID" value="POF27969.1"/>
    <property type="molecule type" value="Genomic_DNA"/>
</dbReference>
<dbReference type="GO" id="GO:0000976">
    <property type="term" value="F:transcription cis-regulatory region binding"/>
    <property type="evidence" value="ECO:0007669"/>
    <property type="project" value="TreeGrafter"/>
</dbReference>
<name>A0A2S3UKF0_9HYPH</name>
<reference evidence="6 7" key="1">
    <citation type="submission" date="2018-01" db="EMBL/GenBank/DDBJ databases">
        <title>Genomic Encyclopedia of Archaeal and Bacterial Type Strains, Phase II (KMG-II): from individual species to whole genera.</title>
        <authorList>
            <person name="Goeker M."/>
        </authorList>
    </citation>
    <scope>NUCLEOTIDE SEQUENCE [LARGE SCALE GENOMIC DNA]</scope>
    <source>
        <strain evidence="6 7">DSM 17023</strain>
    </source>
</reference>
<keyword evidence="3 6" id="KW-0238">DNA-binding</keyword>
<evidence type="ECO:0000256" key="4">
    <source>
        <dbReference type="ARBA" id="ARBA00023163"/>
    </source>
</evidence>
<dbReference type="CDD" id="cd06267">
    <property type="entry name" value="PBP1_LacI_sugar_binding-like"/>
    <property type="match status" value="1"/>
</dbReference>
<dbReference type="RefSeq" id="WP_103225430.1">
    <property type="nucleotide sequence ID" value="NZ_PPCN01000019.1"/>
</dbReference>
<dbReference type="Gene3D" id="1.10.260.40">
    <property type="entry name" value="lambda repressor-like DNA-binding domains"/>
    <property type="match status" value="1"/>
</dbReference>
<dbReference type="Pfam" id="PF00356">
    <property type="entry name" value="LacI"/>
    <property type="match status" value="1"/>
</dbReference>
<dbReference type="Pfam" id="PF13377">
    <property type="entry name" value="Peripla_BP_3"/>
    <property type="match status" value="1"/>
</dbReference>
<dbReference type="OrthoDB" id="60111at2"/>
<accession>A0A2S3UKF0</accession>
<evidence type="ECO:0000259" key="5">
    <source>
        <dbReference type="PROSITE" id="PS50932"/>
    </source>
</evidence>
<evidence type="ECO:0000256" key="1">
    <source>
        <dbReference type="ARBA" id="ARBA00022491"/>
    </source>
</evidence>
<proteinExistence type="predicted"/>
<keyword evidence="7" id="KW-1185">Reference proteome</keyword>
<dbReference type="GO" id="GO:0003700">
    <property type="term" value="F:DNA-binding transcription factor activity"/>
    <property type="evidence" value="ECO:0007669"/>
    <property type="project" value="TreeGrafter"/>
</dbReference>
<protein>
    <submittedName>
        <fullName evidence="6">DNA-binding LacI/PurR family transcriptional regulator</fullName>
    </submittedName>
</protein>
<dbReference type="SUPFAM" id="SSF53822">
    <property type="entry name" value="Periplasmic binding protein-like I"/>
    <property type="match status" value="1"/>
</dbReference>
<dbReference type="Proteomes" id="UP000236959">
    <property type="component" value="Unassembled WGS sequence"/>
</dbReference>
<organism evidence="6 7">
    <name type="scientific">Roseibium marinum</name>
    <dbReference type="NCBI Taxonomy" id="281252"/>
    <lineage>
        <taxon>Bacteria</taxon>
        <taxon>Pseudomonadati</taxon>
        <taxon>Pseudomonadota</taxon>
        <taxon>Alphaproteobacteria</taxon>
        <taxon>Hyphomicrobiales</taxon>
        <taxon>Stappiaceae</taxon>
        <taxon>Roseibium</taxon>
    </lineage>
</organism>
<gene>
    <name evidence="6" type="ORF">CLV41_11950</name>
</gene>
<sequence length="354" mass="38181">MSGKRQRQNRSIRLEEIAKRCGVSVSTASRALNGTAGVRPELREAIISAARELNYAIPPAVAGRKVILAASSVAMVDYARNQFTYYVLDGLKERAAALGIEIVTRPVSTQQDETALLEEAGADETVVGCLFLSLDDAGILERTEAFEKPIVLVNGDDPLMRRSSVTPCNRSAGRLACTHLLGLGHRRILFLSHRGRRTIERRLEGWRDALTAAGVEDIDGMVVEVGDWLPEEAGNVIRKRLEEKGADFTAILAAGDALALGAAQTLIDAGYKVPEDISVCGMDDLPLAAFSAPPLTTMHIPMREIGSTALTLLLDDMAQAGLPRRVELACRLIERDSCAPLSRRQNVTGAADSI</sequence>
<dbReference type="InterPro" id="IPR028082">
    <property type="entry name" value="Peripla_BP_I"/>
</dbReference>
<dbReference type="SUPFAM" id="SSF47413">
    <property type="entry name" value="lambda repressor-like DNA-binding domains"/>
    <property type="match status" value="1"/>
</dbReference>
<keyword evidence="4" id="KW-0804">Transcription</keyword>
<dbReference type="PANTHER" id="PTHR30146:SF148">
    <property type="entry name" value="HTH-TYPE TRANSCRIPTIONAL REPRESSOR PURR-RELATED"/>
    <property type="match status" value="1"/>
</dbReference>
<dbReference type="InterPro" id="IPR010982">
    <property type="entry name" value="Lambda_DNA-bd_dom_sf"/>
</dbReference>